<name>A0ABN2ZAV8_9ACTN</name>
<accession>A0ABN2ZAV8</accession>
<protein>
    <submittedName>
        <fullName evidence="2">Uncharacterized protein</fullName>
    </submittedName>
</protein>
<feature type="signal peptide" evidence="1">
    <location>
        <begin position="1"/>
        <end position="18"/>
    </location>
</feature>
<comment type="caution">
    <text evidence="2">The sequence shown here is derived from an EMBL/GenBank/DDBJ whole genome shotgun (WGS) entry which is preliminary data.</text>
</comment>
<sequence>MKRFFVAAALLTALLGFAGPVALDAAPSGVQLADTSWGGSCTTPLCQPYM</sequence>
<organism evidence="2 3">
    <name type="scientific">Kitasatospora kazusensis</name>
    <dbReference type="NCBI Taxonomy" id="407974"/>
    <lineage>
        <taxon>Bacteria</taxon>
        <taxon>Bacillati</taxon>
        <taxon>Actinomycetota</taxon>
        <taxon>Actinomycetes</taxon>
        <taxon>Kitasatosporales</taxon>
        <taxon>Streptomycetaceae</taxon>
        <taxon>Kitasatospora</taxon>
    </lineage>
</organism>
<evidence type="ECO:0000313" key="3">
    <source>
        <dbReference type="Proteomes" id="UP001422759"/>
    </source>
</evidence>
<dbReference type="RefSeq" id="WP_344463389.1">
    <property type="nucleotide sequence ID" value="NZ_BAAANT010000009.1"/>
</dbReference>
<evidence type="ECO:0000256" key="1">
    <source>
        <dbReference type="SAM" id="SignalP"/>
    </source>
</evidence>
<proteinExistence type="predicted"/>
<keyword evidence="1" id="KW-0732">Signal</keyword>
<dbReference type="EMBL" id="BAAANT010000009">
    <property type="protein sequence ID" value="GAA2139473.1"/>
    <property type="molecule type" value="Genomic_DNA"/>
</dbReference>
<feature type="chain" id="PRO_5046804693" evidence="1">
    <location>
        <begin position="19"/>
        <end position="50"/>
    </location>
</feature>
<dbReference type="Proteomes" id="UP001422759">
    <property type="component" value="Unassembled WGS sequence"/>
</dbReference>
<gene>
    <name evidence="2" type="ORF">GCM10009760_21810</name>
</gene>
<reference evidence="2 3" key="1">
    <citation type="journal article" date="2019" name="Int. J. Syst. Evol. Microbiol.">
        <title>The Global Catalogue of Microorganisms (GCM) 10K type strain sequencing project: providing services to taxonomists for standard genome sequencing and annotation.</title>
        <authorList>
            <consortium name="The Broad Institute Genomics Platform"/>
            <consortium name="The Broad Institute Genome Sequencing Center for Infectious Disease"/>
            <person name="Wu L."/>
            <person name="Ma J."/>
        </authorList>
    </citation>
    <scope>NUCLEOTIDE SEQUENCE [LARGE SCALE GENOMIC DNA]</scope>
    <source>
        <strain evidence="2 3">JCM 14560</strain>
    </source>
</reference>
<keyword evidence="3" id="KW-1185">Reference proteome</keyword>
<evidence type="ECO:0000313" key="2">
    <source>
        <dbReference type="EMBL" id="GAA2139473.1"/>
    </source>
</evidence>